<keyword evidence="5" id="KW-1185">Reference proteome</keyword>
<sequence length="429" mass="49259">MEDMIHKYVKKPENIRQIGESPYSGPIYIEDYVMTYIRQIFKEQSEEKIILMLGKEGEELAKGSTFIYGAIGVDFNVTDAVTDISEKDWSEAYEKIYKYFPGVTVMGWVCGVYMWNSKVDATINIIQRKYFSKESNILFLFDLSECEEKIFKWKDGNLKEQTGYYVYYEKNPQMQDFVLGENQNESVDREYDDVVTEVIRDRVNKNEKKDSVSKTAIAALTMAIAFMFVIGGNYMIESVSKINSLEDSVDVLQGYVKTTYGDDDNSKNVSGAGIVAEWDKEENADKAENAKKISMTKEKTGNSVQSSDTEKKRKSNDKNTGTGKNNSLSTARRDRLKRKKTAGKVNKIKKTGKMSKAARQTINNRKNIKRITGSHRNYAEYKVKEGDTLSTIVWRQYHTLKKMNMVKRVNRIQNSDNIREGQVIKLPAR</sequence>
<dbReference type="CDD" id="cd00118">
    <property type="entry name" value="LysM"/>
    <property type="match status" value="1"/>
</dbReference>
<dbReference type="EMBL" id="LLKB01000001">
    <property type="protein sequence ID" value="KQC85976.1"/>
    <property type="molecule type" value="Genomic_DNA"/>
</dbReference>
<accession>A0AAW3JW06</accession>
<feature type="compositionally biased region" description="Polar residues" evidence="1">
    <location>
        <begin position="318"/>
        <end position="330"/>
    </location>
</feature>
<evidence type="ECO:0000259" key="3">
    <source>
        <dbReference type="PROSITE" id="PS51782"/>
    </source>
</evidence>
<gene>
    <name evidence="4" type="ORF">APZ18_01905</name>
</gene>
<feature type="compositionally biased region" description="Basic and acidic residues" evidence="1">
    <location>
        <begin position="283"/>
        <end position="300"/>
    </location>
</feature>
<dbReference type="SUPFAM" id="SSF54106">
    <property type="entry name" value="LysM domain"/>
    <property type="match status" value="1"/>
</dbReference>
<keyword evidence="2" id="KW-0812">Transmembrane</keyword>
<keyword evidence="2" id="KW-1133">Transmembrane helix</keyword>
<dbReference type="RefSeq" id="WP_055941129.1">
    <property type="nucleotide sequence ID" value="NZ_JAQDCV010000013.1"/>
</dbReference>
<feature type="compositionally biased region" description="Basic residues" evidence="1">
    <location>
        <begin position="334"/>
        <end position="344"/>
    </location>
</feature>
<keyword evidence="2" id="KW-0472">Membrane</keyword>
<evidence type="ECO:0000256" key="1">
    <source>
        <dbReference type="SAM" id="MobiDB-lite"/>
    </source>
</evidence>
<organism evidence="4 5">
    <name type="scientific">Butyribacter intestini</name>
    <dbReference type="NCBI Taxonomy" id="1703332"/>
    <lineage>
        <taxon>Bacteria</taxon>
        <taxon>Bacillati</taxon>
        <taxon>Bacillota</taxon>
        <taxon>Clostridia</taxon>
        <taxon>Lachnospirales</taxon>
        <taxon>Lachnospiraceae</taxon>
        <taxon>Butyribacter</taxon>
    </lineage>
</organism>
<dbReference type="InterPro" id="IPR036779">
    <property type="entry name" value="LysM_dom_sf"/>
</dbReference>
<proteinExistence type="predicted"/>
<evidence type="ECO:0000313" key="5">
    <source>
        <dbReference type="Proteomes" id="UP000050833"/>
    </source>
</evidence>
<feature type="region of interest" description="Disordered" evidence="1">
    <location>
        <begin position="283"/>
        <end position="344"/>
    </location>
</feature>
<name>A0AAW3JW06_9FIRM</name>
<dbReference type="Pfam" id="PF01476">
    <property type="entry name" value="LysM"/>
    <property type="match status" value="1"/>
</dbReference>
<dbReference type="PROSITE" id="PS51782">
    <property type="entry name" value="LYSM"/>
    <property type="match status" value="1"/>
</dbReference>
<evidence type="ECO:0000256" key="2">
    <source>
        <dbReference type="SAM" id="Phobius"/>
    </source>
</evidence>
<protein>
    <recommendedName>
        <fullName evidence="3">LysM domain-containing protein</fullName>
    </recommendedName>
</protein>
<dbReference type="Proteomes" id="UP000050833">
    <property type="component" value="Unassembled WGS sequence"/>
</dbReference>
<dbReference type="InterPro" id="IPR018392">
    <property type="entry name" value="LysM"/>
</dbReference>
<dbReference type="Gene3D" id="3.10.350.10">
    <property type="entry name" value="LysM domain"/>
    <property type="match status" value="1"/>
</dbReference>
<evidence type="ECO:0000313" key="4">
    <source>
        <dbReference type="EMBL" id="KQC85976.1"/>
    </source>
</evidence>
<dbReference type="SMART" id="SM00257">
    <property type="entry name" value="LysM"/>
    <property type="match status" value="1"/>
</dbReference>
<dbReference type="AlphaFoldDB" id="A0AAW3JW06"/>
<reference evidence="4 5" key="1">
    <citation type="submission" date="2015-10" db="EMBL/GenBank/DDBJ databases">
        <title>Butyribacter intestini gen. nov., sp. nov., a butyric acid-producing bacterium of the family Lachnospiraceae isolated from the human faeces.</title>
        <authorList>
            <person name="Zou Y."/>
            <person name="Xue W."/>
            <person name="Luo G."/>
            <person name="Lv M."/>
        </authorList>
    </citation>
    <scope>NUCLEOTIDE SEQUENCE [LARGE SCALE GENOMIC DNA]</scope>
    <source>
        <strain evidence="4 5">TF01-11</strain>
    </source>
</reference>
<comment type="caution">
    <text evidence="4">The sequence shown here is derived from an EMBL/GenBank/DDBJ whole genome shotgun (WGS) entry which is preliminary data.</text>
</comment>
<feature type="transmembrane region" description="Helical" evidence="2">
    <location>
        <begin position="215"/>
        <end position="236"/>
    </location>
</feature>
<feature type="domain" description="LysM" evidence="3">
    <location>
        <begin position="379"/>
        <end position="426"/>
    </location>
</feature>